<comment type="cofactor">
    <cofactor evidence="9">
        <name>Mg(2+)</name>
        <dbReference type="ChEBI" id="CHEBI:18420"/>
    </cofactor>
    <text evidence="9">Binds 1 Mg(2+) ion per subunit.</text>
</comment>
<dbReference type="KEGG" id="aqu:100638812"/>
<dbReference type="NCBIfam" id="NF002223">
    <property type="entry name" value="PRK01117.1"/>
    <property type="match status" value="1"/>
</dbReference>
<dbReference type="EnsemblMetazoa" id="Aqu2.1.29120_001">
    <property type="protein sequence ID" value="Aqu2.1.29120_001"/>
    <property type="gene ID" value="Aqu2.1.29120"/>
</dbReference>
<dbReference type="Pfam" id="PF00709">
    <property type="entry name" value="Adenylsucc_synt"/>
    <property type="match status" value="1"/>
</dbReference>
<dbReference type="STRING" id="400682.A0A1X7UMB2"/>
<dbReference type="HAMAP" id="MF_00011">
    <property type="entry name" value="Adenylosucc_synth"/>
    <property type="match status" value="1"/>
</dbReference>
<feature type="binding site" evidence="9">
    <location>
        <begin position="294"/>
        <end position="300"/>
    </location>
    <ligand>
        <name>substrate</name>
    </ligand>
</feature>
<keyword evidence="9" id="KW-0963">Cytoplasm</keyword>
<evidence type="ECO:0000256" key="7">
    <source>
        <dbReference type="ARBA" id="ARBA00023134"/>
    </source>
</evidence>
<keyword evidence="13" id="KW-1185">Reference proteome</keyword>
<proteinExistence type="inferred from homology"/>
<dbReference type="EnsemblMetazoa" id="XM_003387223.3">
    <property type="protein sequence ID" value="XP_003387271.1"/>
    <property type="gene ID" value="LOC100638812"/>
</dbReference>
<dbReference type="GO" id="GO:0005525">
    <property type="term" value="F:GTP binding"/>
    <property type="evidence" value="ECO:0007669"/>
    <property type="project" value="UniProtKB-UniRule"/>
</dbReference>
<feature type="active site" description="Proton acceptor" evidence="9">
    <location>
        <position position="13"/>
    </location>
</feature>
<dbReference type="PANTHER" id="PTHR11846:SF0">
    <property type="entry name" value="ADENYLOSUCCINATE SYNTHETASE"/>
    <property type="match status" value="1"/>
</dbReference>
<evidence type="ECO:0000256" key="6">
    <source>
        <dbReference type="ARBA" id="ARBA00022842"/>
    </source>
</evidence>
<organism evidence="12">
    <name type="scientific">Amphimedon queenslandica</name>
    <name type="common">Sponge</name>
    <dbReference type="NCBI Taxonomy" id="400682"/>
    <lineage>
        <taxon>Eukaryota</taxon>
        <taxon>Metazoa</taxon>
        <taxon>Porifera</taxon>
        <taxon>Demospongiae</taxon>
        <taxon>Heteroscleromorpha</taxon>
        <taxon>Haplosclerida</taxon>
        <taxon>Niphatidae</taxon>
        <taxon>Amphimedon</taxon>
    </lineage>
</organism>
<dbReference type="GO" id="GO:0044208">
    <property type="term" value="P:'de novo' AMP biosynthetic process"/>
    <property type="evidence" value="ECO:0007669"/>
    <property type="project" value="UniProtKB-UniRule"/>
</dbReference>
<feature type="binding site" evidence="9">
    <location>
        <position position="127"/>
    </location>
    <ligand>
        <name>IMP</name>
        <dbReference type="ChEBI" id="CHEBI:58053"/>
    </ligand>
</feature>
<dbReference type="InterPro" id="IPR042109">
    <property type="entry name" value="Adenylosuccinate_synth_dom1"/>
</dbReference>
<name>A0A1X7UMB2_AMPQE</name>
<dbReference type="InterPro" id="IPR042111">
    <property type="entry name" value="Adenylosuccinate_synth_dom3"/>
</dbReference>
<evidence type="ECO:0000256" key="11">
    <source>
        <dbReference type="RuleBase" id="RU000520"/>
    </source>
</evidence>
<dbReference type="Gene3D" id="3.40.440.10">
    <property type="entry name" value="Adenylosuccinate Synthetase, subunit A, domain 1"/>
    <property type="match status" value="1"/>
</dbReference>
<evidence type="ECO:0000256" key="2">
    <source>
        <dbReference type="ARBA" id="ARBA00022598"/>
    </source>
</evidence>
<reference evidence="12" key="2">
    <citation type="submission" date="2017-05" db="UniProtKB">
        <authorList>
            <consortium name="EnsemblMetazoa"/>
        </authorList>
    </citation>
    <scope>IDENTIFICATION</scope>
</reference>
<keyword evidence="6 9" id="KW-0460">Magnesium</keyword>
<feature type="binding site" evidence="9">
    <location>
        <position position="219"/>
    </location>
    <ligand>
        <name>IMP</name>
        <dbReference type="ChEBI" id="CHEBI:58053"/>
    </ligand>
</feature>
<feature type="binding site" evidence="9">
    <location>
        <begin position="409"/>
        <end position="411"/>
    </location>
    <ligand>
        <name>GTP</name>
        <dbReference type="ChEBI" id="CHEBI:37565"/>
    </ligand>
</feature>
<comment type="function">
    <text evidence="9">Plays an important role in the de novo pathway and in the salvage pathway of purine nucleotide biosynthesis. Catalyzes the first commited step in the biosynthesis of AMP from IMP.</text>
</comment>
<keyword evidence="3 9" id="KW-0479">Metal-binding</keyword>
<dbReference type="SUPFAM" id="SSF52540">
    <property type="entry name" value="P-loop containing nucleoside triphosphate hydrolases"/>
    <property type="match status" value="1"/>
</dbReference>
<dbReference type="Proteomes" id="UP000007879">
    <property type="component" value="Unassembled WGS sequence"/>
</dbReference>
<evidence type="ECO:0000313" key="12">
    <source>
        <dbReference type="EnsemblMetazoa" id="Aqu2.1.29120_001"/>
    </source>
</evidence>
<dbReference type="FunFam" id="3.90.170.10:FF:000001">
    <property type="entry name" value="Adenylosuccinate synthetase"/>
    <property type="match status" value="1"/>
</dbReference>
<evidence type="ECO:0000256" key="4">
    <source>
        <dbReference type="ARBA" id="ARBA00022741"/>
    </source>
</evidence>
<feature type="binding site" evidence="9">
    <location>
        <begin position="12"/>
        <end position="18"/>
    </location>
    <ligand>
        <name>GTP</name>
        <dbReference type="ChEBI" id="CHEBI:37565"/>
    </ligand>
</feature>
<dbReference type="EC" id="6.3.4.4" evidence="9 11"/>
<dbReference type="CDD" id="cd03108">
    <property type="entry name" value="AdSS"/>
    <property type="match status" value="1"/>
</dbReference>
<dbReference type="eggNOG" id="KOG1355">
    <property type="taxonomic scope" value="Eukaryota"/>
</dbReference>
<feature type="binding site" evidence="9">
    <location>
        <position position="234"/>
    </location>
    <ligand>
        <name>IMP</name>
        <dbReference type="ChEBI" id="CHEBI:58053"/>
    </ligand>
</feature>
<comment type="subcellular location">
    <subcellularLocation>
        <location evidence="9">Cytoplasm</location>
    </subcellularLocation>
</comment>
<dbReference type="SMART" id="SM00788">
    <property type="entry name" value="Adenylsucc_synt"/>
    <property type="match status" value="1"/>
</dbReference>
<feature type="active site" evidence="10">
    <location>
        <position position="138"/>
    </location>
</feature>
<feature type="binding site" evidence="9">
    <location>
        <position position="300"/>
    </location>
    <ligand>
        <name>GTP</name>
        <dbReference type="ChEBI" id="CHEBI:37565"/>
    </ligand>
</feature>
<dbReference type="OrthoDB" id="10265645at2759"/>
<comment type="subunit">
    <text evidence="1 9">Homodimer.</text>
</comment>
<evidence type="ECO:0000313" key="13">
    <source>
        <dbReference type="Proteomes" id="UP000007879"/>
    </source>
</evidence>
<dbReference type="InterPro" id="IPR027417">
    <property type="entry name" value="P-loop_NTPase"/>
</dbReference>
<dbReference type="InterPro" id="IPR001114">
    <property type="entry name" value="Adenylosuccinate_synthetase"/>
</dbReference>
<dbReference type="GO" id="GO:0046040">
    <property type="term" value="P:IMP metabolic process"/>
    <property type="evidence" value="ECO:0007669"/>
    <property type="project" value="TreeGrafter"/>
</dbReference>
<evidence type="ECO:0000256" key="5">
    <source>
        <dbReference type="ARBA" id="ARBA00022755"/>
    </source>
</evidence>
<feature type="binding site" evidence="9">
    <location>
        <begin position="40"/>
        <end position="42"/>
    </location>
    <ligand>
        <name>GTP</name>
        <dbReference type="ChEBI" id="CHEBI:37565"/>
    </ligand>
</feature>
<dbReference type="Gene3D" id="1.10.300.10">
    <property type="entry name" value="Adenylosuccinate Synthetase, subunit A, domain 2"/>
    <property type="match status" value="1"/>
</dbReference>
<reference evidence="13" key="1">
    <citation type="journal article" date="2010" name="Nature">
        <title>The Amphimedon queenslandica genome and the evolution of animal complexity.</title>
        <authorList>
            <person name="Srivastava M."/>
            <person name="Simakov O."/>
            <person name="Chapman J."/>
            <person name="Fahey B."/>
            <person name="Gauthier M.E."/>
            <person name="Mitros T."/>
            <person name="Richards G.S."/>
            <person name="Conaco C."/>
            <person name="Dacre M."/>
            <person name="Hellsten U."/>
            <person name="Larroux C."/>
            <person name="Putnam N.H."/>
            <person name="Stanke M."/>
            <person name="Adamska M."/>
            <person name="Darling A."/>
            <person name="Degnan S.M."/>
            <person name="Oakley T.H."/>
            <person name="Plachetzki D.C."/>
            <person name="Zhai Y."/>
            <person name="Adamski M."/>
            <person name="Calcino A."/>
            <person name="Cummins S.F."/>
            <person name="Goodstein D.M."/>
            <person name="Harris C."/>
            <person name="Jackson D.J."/>
            <person name="Leys S.P."/>
            <person name="Shu S."/>
            <person name="Woodcroft B.J."/>
            <person name="Vervoort M."/>
            <person name="Kosik K.S."/>
            <person name="Manning G."/>
            <person name="Degnan B.M."/>
            <person name="Rokhsar D.S."/>
        </authorList>
    </citation>
    <scope>NUCLEOTIDE SEQUENCE [LARGE SCALE GENOMIC DNA]</scope>
</reference>
<feature type="binding site" evidence="9">
    <location>
        <position position="298"/>
    </location>
    <ligand>
        <name>IMP</name>
        <dbReference type="ChEBI" id="CHEBI:58053"/>
    </ligand>
</feature>
<sequence>MSVTVVLGGQWGDEGKGKLVDLLAEKVDYVCRCQGGNNAGHTVIAGGTAYDFHLLPSGIINETCTSVMGNGMVIHLPGLFDEIQKNVAKGLKGWEERLKVSDRAHIVFDFHQKIDQLIEKEKAIGTTKKGIGPTYAAKSTRSGLRICDLFTEPAVLREKLENLLSGYFIRFPTLEVNIDEEIKKCEEYKEKLRPLVCDTIQLVNKAVSDGKSVLVEGANAVMLDIDFGTYPYVTSSNCTAGVVCTGLGIPPRRIDRVYGVFKAYTTRVGGGAFPTEQKNEIGDKIQSIGKERGVTTGRKRRCGWFDVMVAKYSNTINGYESIALTKIDIFDTFKELKIGVAYNLDGKKLDSMPAEQSQLERVEVDYVTLPGWAPEVTAGVTNYDQLPINARNYIEKIEELIEVKVEWVGTGPNREHIIHRS</sequence>
<feature type="binding site" evidence="9">
    <location>
        <begin position="13"/>
        <end position="16"/>
    </location>
    <ligand>
        <name>IMP</name>
        <dbReference type="ChEBI" id="CHEBI:58053"/>
    </ligand>
</feature>
<dbReference type="PROSITE" id="PS00513">
    <property type="entry name" value="ADENYLOSUCCIN_SYN_2"/>
    <property type="match status" value="1"/>
</dbReference>
<evidence type="ECO:0000256" key="8">
    <source>
        <dbReference type="ARBA" id="ARBA00050432"/>
    </source>
</evidence>
<evidence type="ECO:0000256" key="9">
    <source>
        <dbReference type="HAMAP-Rule" id="MF_03125"/>
    </source>
</evidence>
<dbReference type="PANTHER" id="PTHR11846">
    <property type="entry name" value="ADENYLOSUCCINATE SYNTHETASE"/>
    <property type="match status" value="1"/>
</dbReference>
<dbReference type="Gene3D" id="3.90.170.10">
    <property type="entry name" value="Adenylosuccinate Synthetase, subunit A, domain 3"/>
    <property type="match status" value="1"/>
</dbReference>
<feature type="active site" description="Proton donor" evidence="9">
    <location>
        <position position="41"/>
    </location>
</feature>
<comment type="catalytic activity">
    <reaction evidence="8 9 11">
        <text>IMP + L-aspartate + GTP = N(6)-(1,2-dicarboxyethyl)-AMP + GDP + phosphate + 2 H(+)</text>
        <dbReference type="Rhea" id="RHEA:15753"/>
        <dbReference type="ChEBI" id="CHEBI:15378"/>
        <dbReference type="ChEBI" id="CHEBI:29991"/>
        <dbReference type="ChEBI" id="CHEBI:37565"/>
        <dbReference type="ChEBI" id="CHEBI:43474"/>
        <dbReference type="ChEBI" id="CHEBI:57567"/>
        <dbReference type="ChEBI" id="CHEBI:58053"/>
        <dbReference type="ChEBI" id="CHEBI:58189"/>
        <dbReference type="EC" id="6.3.4.4"/>
    </reaction>
</comment>
<comment type="function">
    <text evidence="11">Plays an important role in the de novo pathway of purine nucleotide biosynthesis.</text>
</comment>
<dbReference type="GO" id="GO:0000287">
    <property type="term" value="F:magnesium ion binding"/>
    <property type="evidence" value="ECO:0007669"/>
    <property type="project" value="UniProtKB-UniRule"/>
</dbReference>
<feature type="binding site" evidence="9">
    <location>
        <begin position="326"/>
        <end position="328"/>
    </location>
    <ligand>
        <name>GTP</name>
        <dbReference type="ChEBI" id="CHEBI:37565"/>
    </ligand>
</feature>
<feature type="binding site" evidence="9">
    <location>
        <begin position="38"/>
        <end position="41"/>
    </location>
    <ligand>
        <name>IMP</name>
        <dbReference type="ChEBI" id="CHEBI:58053"/>
    </ligand>
</feature>
<keyword evidence="7 9" id="KW-0342">GTP-binding</keyword>
<evidence type="ECO:0000256" key="3">
    <source>
        <dbReference type="ARBA" id="ARBA00022723"/>
    </source>
</evidence>
<comment type="pathway">
    <text evidence="9 11">Purine metabolism; AMP biosynthesis via de novo pathway; AMP from IMP: step 1/2.</text>
</comment>
<accession>A0A1X7UMB2</accession>
<dbReference type="FunFam" id="1.10.300.10:FF:000002">
    <property type="entry name" value="Adenylosuccinate synthetase, chloroplastic"/>
    <property type="match status" value="1"/>
</dbReference>
<dbReference type="InterPro" id="IPR042110">
    <property type="entry name" value="Adenylosuccinate_synth_dom2"/>
</dbReference>
<evidence type="ECO:0000256" key="10">
    <source>
        <dbReference type="PROSITE-ProRule" id="PRU10134"/>
    </source>
</evidence>
<dbReference type="GO" id="GO:0004019">
    <property type="term" value="F:adenylosuccinate synthase activity"/>
    <property type="evidence" value="ECO:0007669"/>
    <property type="project" value="UniProtKB-UniRule"/>
</dbReference>
<protein>
    <recommendedName>
        <fullName evidence="9 11">Adenylosuccinate synthetase</fullName>
        <shortName evidence="9">AMPSase</shortName>
        <shortName evidence="9">AdSS</shortName>
        <ecNumber evidence="9 11">6.3.4.4</ecNumber>
    </recommendedName>
    <alternativeName>
        <fullName evidence="9">IMP--aspartate ligase</fullName>
    </alternativeName>
</protein>
<feature type="binding site" evidence="9">
    <location>
        <position position="40"/>
    </location>
    <ligand>
        <name>Mg(2+)</name>
        <dbReference type="ChEBI" id="CHEBI:18420"/>
    </ligand>
</feature>
<dbReference type="InParanoid" id="A0A1X7UMB2"/>
<dbReference type="FunCoup" id="A0A1X7UMB2">
    <property type="interactions" value="680"/>
</dbReference>
<dbReference type="GO" id="GO:0005737">
    <property type="term" value="C:cytoplasm"/>
    <property type="evidence" value="ECO:0007669"/>
    <property type="project" value="UniProtKB-SubCell"/>
</dbReference>
<dbReference type="NCBIfam" id="TIGR00184">
    <property type="entry name" value="purA"/>
    <property type="match status" value="1"/>
</dbReference>
<comment type="similarity">
    <text evidence="9 11">Belongs to the adenylosuccinate synthetase family.</text>
</comment>
<dbReference type="UniPathway" id="UPA00075">
    <property type="reaction ID" value="UER00335"/>
</dbReference>
<dbReference type="InterPro" id="IPR033128">
    <property type="entry name" value="Adenylosuccin_syn_Lys_AS"/>
</dbReference>
<keyword evidence="5 9" id="KW-0658">Purine biosynthesis</keyword>
<keyword evidence="4 9" id="KW-0547">Nucleotide-binding</keyword>
<dbReference type="AlphaFoldDB" id="A0A1X7UMB2"/>
<gene>
    <name evidence="12" type="primary">100638812</name>
</gene>
<feature type="binding site" evidence="9">
    <location>
        <position position="13"/>
    </location>
    <ligand>
        <name>Mg(2+)</name>
        <dbReference type="ChEBI" id="CHEBI:18420"/>
    </ligand>
</feature>
<feature type="binding site" evidence="9">
    <location>
        <position position="141"/>
    </location>
    <ligand>
        <name>IMP</name>
        <dbReference type="ChEBI" id="CHEBI:58053"/>
        <note>ligand shared between dimeric partners</note>
    </ligand>
</feature>
<evidence type="ECO:0000256" key="1">
    <source>
        <dbReference type="ARBA" id="ARBA00011738"/>
    </source>
</evidence>
<dbReference type="InterPro" id="IPR018220">
    <property type="entry name" value="Adenylosuccin_syn_GTP-bd"/>
</dbReference>
<dbReference type="PROSITE" id="PS01266">
    <property type="entry name" value="ADENYLOSUCCIN_SYN_1"/>
    <property type="match status" value="1"/>
</dbReference>
<keyword evidence="2 9" id="KW-0436">Ligase</keyword>